<comment type="caution">
    <text evidence="7">The sequence shown here is derived from an EMBL/GenBank/DDBJ whole genome shotgun (WGS) entry which is preliminary data.</text>
</comment>
<dbReference type="InterPro" id="IPR002789">
    <property type="entry name" value="HerA_central"/>
</dbReference>
<comment type="similarity">
    <text evidence="1">Belongs to the HerA family.</text>
</comment>
<dbReference type="PANTHER" id="PTHR42957:SF1">
    <property type="entry name" value="HELICASE MJ1565-RELATED"/>
    <property type="match status" value="1"/>
</dbReference>
<gene>
    <name evidence="6" type="ORF">J9259_08630</name>
    <name evidence="7" type="ORF">KIY12_06645</name>
</gene>
<evidence type="ECO:0000313" key="6">
    <source>
        <dbReference type="EMBL" id="MBX8632560.1"/>
    </source>
</evidence>
<dbReference type="InterPro" id="IPR027417">
    <property type="entry name" value="P-loop_NTPase"/>
</dbReference>
<dbReference type="AlphaFoldDB" id="A0A8J8CDI7"/>
<dbReference type="Pfam" id="PF01935">
    <property type="entry name" value="DUF87"/>
    <property type="match status" value="1"/>
</dbReference>
<evidence type="ECO:0000313" key="8">
    <source>
        <dbReference type="Proteomes" id="UP000750197"/>
    </source>
</evidence>
<dbReference type="InterPro" id="IPR008571">
    <property type="entry name" value="HerA-like"/>
</dbReference>
<feature type="domain" description="Helicase HerA central" evidence="5">
    <location>
        <begin position="138"/>
        <end position="346"/>
    </location>
</feature>
<keyword evidence="7" id="KW-0067">ATP-binding</keyword>
<dbReference type="Proteomes" id="UP000750197">
    <property type="component" value="Unassembled WGS sequence"/>
</dbReference>
<sequence>MANAAAGSQSPEEISEPLGIVFGNSGTYEFDFVTSSEVERNEYVQVFHEMHGWLLGFVREVELHTDLSDSDAKKMSEGQSVQFEKTEIAHVQLIGYPDGRGGINAPGTPVPAGSRVFRASDDTVSITLGLNIREDGAFIGSLRGRDVPVVMDIDTMVQKHISVIAKTGGGKSYLAGVIIEELIKKGVTVVIIDPHGEYGTLGRNSPENRASFDYASAVREFAFDTDINPGAVRMLLTCSNFTPQELLSATSLRESRQHLSLLSSAIEQARKEGAYDLKSVIAHIEEDSQYSGQLISELKTIDGSGIFAAEGTRMSELIVKGKTTVLNLKGLTPELQGLFTKRILTAVFELRKRNKVPPLLTVLEEAHNFCPQQGRTDASRIIRTVASEGRKFGMGLMVITQRAAKVDKNVLSQCNTQFILKVTNPIDLKVIYNSIEGLTEETLEEIPRLRTGVCIGIGGGLSVPVFIQVRRRETVHGGDSVRLVGR</sequence>
<evidence type="ECO:0000256" key="4">
    <source>
        <dbReference type="ARBA" id="ARBA00048988"/>
    </source>
</evidence>
<evidence type="ECO:0000256" key="2">
    <source>
        <dbReference type="ARBA" id="ARBA00034617"/>
    </source>
</evidence>
<comment type="catalytic activity">
    <reaction evidence="4">
        <text>ATP + H2O = ADP + phosphate + H(+)</text>
        <dbReference type="Rhea" id="RHEA:13065"/>
        <dbReference type="ChEBI" id="CHEBI:15377"/>
        <dbReference type="ChEBI" id="CHEBI:15378"/>
        <dbReference type="ChEBI" id="CHEBI:30616"/>
        <dbReference type="ChEBI" id="CHEBI:43474"/>
        <dbReference type="ChEBI" id="CHEBI:456216"/>
        <dbReference type="EC" id="5.6.2.4"/>
    </reaction>
</comment>
<organism evidence="7 8">
    <name type="scientific">Candidatus Sysuiplasma superficiale</name>
    <dbReference type="NCBI Taxonomy" id="2823368"/>
    <lineage>
        <taxon>Archaea</taxon>
        <taxon>Methanobacteriati</taxon>
        <taxon>Thermoplasmatota</taxon>
        <taxon>Thermoplasmata</taxon>
        <taxon>Candidatus Sysuiplasmatales</taxon>
        <taxon>Candidatus Sysuiplasmataceae</taxon>
        <taxon>Candidatus Sysuiplasma</taxon>
    </lineage>
</organism>
<protein>
    <submittedName>
        <fullName evidence="7">ATP-binding protein</fullName>
    </submittedName>
</protein>
<dbReference type="GO" id="GO:0043138">
    <property type="term" value="F:3'-5' DNA helicase activity"/>
    <property type="evidence" value="ECO:0007669"/>
    <property type="project" value="UniProtKB-EC"/>
</dbReference>
<proteinExistence type="inferred from homology"/>
<dbReference type="EMBL" id="JAGVSJ010000035">
    <property type="protein sequence ID" value="MBX8632560.1"/>
    <property type="molecule type" value="Genomic_DNA"/>
</dbReference>
<dbReference type="GO" id="GO:0005524">
    <property type="term" value="F:ATP binding"/>
    <property type="evidence" value="ECO:0007669"/>
    <property type="project" value="UniProtKB-KW"/>
</dbReference>
<evidence type="ECO:0000313" key="7">
    <source>
        <dbReference type="EMBL" id="MBX8644380.1"/>
    </source>
</evidence>
<reference evidence="7" key="1">
    <citation type="submission" date="2021-05" db="EMBL/GenBank/DDBJ databases">
        <title>Genomic insights into ecological role and evolution of a novel Thermoplasmata order Candidatus Sysuiplasmatales.</title>
        <authorList>
            <person name="Yuan Y."/>
        </authorList>
    </citation>
    <scope>NUCLEOTIDE SEQUENCE</scope>
    <source>
        <strain evidence="7">TUT19-bin139</strain>
        <strain evidence="6">YP2-bin.285</strain>
    </source>
</reference>
<comment type="catalytic activity">
    <reaction evidence="2">
        <text>Couples ATP hydrolysis with the unwinding of duplex DNA by translocating in the 3'-5' direction.</text>
        <dbReference type="EC" id="5.6.2.4"/>
    </reaction>
</comment>
<dbReference type="Proteomes" id="UP000716004">
    <property type="component" value="Unassembled WGS sequence"/>
</dbReference>
<dbReference type="GO" id="GO:0043139">
    <property type="term" value="F:5'-3' DNA helicase activity"/>
    <property type="evidence" value="ECO:0007669"/>
    <property type="project" value="UniProtKB-EC"/>
</dbReference>
<accession>A0A8J8CDI7</accession>
<dbReference type="PANTHER" id="PTHR42957">
    <property type="entry name" value="HELICASE MJ1565-RELATED"/>
    <property type="match status" value="1"/>
</dbReference>
<evidence type="ECO:0000256" key="3">
    <source>
        <dbReference type="ARBA" id="ARBA00048954"/>
    </source>
</evidence>
<dbReference type="SUPFAM" id="SSF52540">
    <property type="entry name" value="P-loop containing nucleoside triphosphate hydrolases"/>
    <property type="match status" value="1"/>
</dbReference>
<comment type="catalytic activity">
    <reaction evidence="3">
        <text>ATP + H2O = ADP + phosphate + H(+)</text>
        <dbReference type="Rhea" id="RHEA:13065"/>
        <dbReference type="ChEBI" id="CHEBI:15377"/>
        <dbReference type="ChEBI" id="CHEBI:15378"/>
        <dbReference type="ChEBI" id="CHEBI:30616"/>
        <dbReference type="ChEBI" id="CHEBI:43474"/>
        <dbReference type="ChEBI" id="CHEBI:456216"/>
        <dbReference type="EC" id="5.6.2.3"/>
    </reaction>
</comment>
<evidence type="ECO:0000256" key="1">
    <source>
        <dbReference type="ARBA" id="ARBA00007816"/>
    </source>
</evidence>
<dbReference type="EMBL" id="JAHEAC010000058">
    <property type="protein sequence ID" value="MBX8644380.1"/>
    <property type="molecule type" value="Genomic_DNA"/>
</dbReference>
<name>A0A8J8CDI7_9ARCH</name>
<keyword evidence="7" id="KW-0547">Nucleotide-binding</keyword>
<dbReference type="Gene3D" id="3.40.50.300">
    <property type="entry name" value="P-loop containing nucleotide triphosphate hydrolases"/>
    <property type="match status" value="2"/>
</dbReference>
<evidence type="ECO:0000259" key="5">
    <source>
        <dbReference type="Pfam" id="PF01935"/>
    </source>
</evidence>